<dbReference type="InterPro" id="IPR027417">
    <property type="entry name" value="P-loop_NTPase"/>
</dbReference>
<dbReference type="PANTHER" id="PTHR43790">
    <property type="entry name" value="CARBOHYDRATE TRANSPORT ATP-BINDING PROTEIN MG119-RELATED"/>
    <property type="match status" value="1"/>
</dbReference>
<dbReference type="AlphaFoldDB" id="A0A179BGY1"/>
<dbReference type="GO" id="GO:0005524">
    <property type="term" value="F:ATP binding"/>
    <property type="evidence" value="ECO:0007669"/>
    <property type="project" value="UniProtKB-KW"/>
</dbReference>
<dbReference type="InterPro" id="IPR050107">
    <property type="entry name" value="ABC_carbohydrate_import_ATPase"/>
</dbReference>
<dbReference type="EMBL" id="LWBS01000418">
    <property type="protein sequence ID" value="OAP90555.1"/>
    <property type="molecule type" value="Genomic_DNA"/>
</dbReference>
<evidence type="ECO:0000313" key="4">
    <source>
        <dbReference type="EMBL" id="OAP90555.1"/>
    </source>
</evidence>
<evidence type="ECO:0000256" key="1">
    <source>
        <dbReference type="ARBA" id="ARBA00022741"/>
    </source>
</evidence>
<dbReference type="InterPro" id="IPR003439">
    <property type="entry name" value="ABC_transporter-like_ATP-bd"/>
</dbReference>
<gene>
    <name evidence="4" type="ORF">A4U53_29145</name>
</gene>
<dbReference type="CDD" id="cd03216">
    <property type="entry name" value="ABC_Carb_Monos_I"/>
    <property type="match status" value="1"/>
</dbReference>
<dbReference type="PROSITE" id="PS50893">
    <property type="entry name" value="ABC_TRANSPORTER_2"/>
    <property type="match status" value="1"/>
</dbReference>
<feature type="domain" description="ABC transporter" evidence="3">
    <location>
        <begin position="46"/>
        <end position="287"/>
    </location>
</feature>
<organism evidence="4">
    <name type="scientific">Rhizobium leguminosarum</name>
    <dbReference type="NCBI Taxonomy" id="384"/>
    <lineage>
        <taxon>Bacteria</taxon>
        <taxon>Pseudomonadati</taxon>
        <taxon>Pseudomonadota</taxon>
        <taxon>Alphaproteobacteria</taxon>
        <taxon>Hyphomicrobiales</taxon>
        <taxon>Rhizobiaceae</taxon>
        <taxon>Rhizobium/Agrobacterium group</taxon>
        <taxon>Rhizobium</taxon>
    </lineage>
</organism>
<reference evidence="4" key="1">
    <citation type="submission" date="2016-04" db="EMBL/GenBank/DDBJ databases">
        <title>Fast-growing isolate from the root nodules of Vavilovia formosa.</title>
        <authorList>
            <person name="Kimeklis A."/>
            <person name="Safronova V."/>
            <person name="Belimov A."/>
            <person name="Andronov E."/>
        </authorList>
    </citation>
    <scope>NUCLEOTIDE SEQUENCE [LARGE SCALE GENOMIC DNA]</scope>
    <source>
        <strain evidence="4">Vaf-46</strain>
    </source>
</reference>
<keyword evidence="2 4" id="KW-0067">ATP-binding</keyword>
<dbReference type="GO" id="GO:0016887">
    <property type="term" value="F:ATP hydrolysis activity"/>
    <property type="evidence" value="ECO:0007669"/>
    <property type="project" value="InterPro"/>
</dbReference>
<dbReference type="PANTHER" id="PTHR43790:SF8">
    <property type="entry name" value="SUGAR ABC TRANSPORTER ATP-BINDING PROTEIN"/>
    <property type="match status" value="1"/>
</dbReference>
<name>A0A179BGY1_RHILE</name>
<evidence type="ECO:0000256" key="2">
    <source>
        <dbReference type="ARBA" id="ARBA00022840"/>
    </source>
</evidence>
<proteinExistence type="predicted"/>
<dbReference type="Gene3D" id="3.40.50.300">
    <property type="entry name" value="P-loop containing nucleotide triphosphate hydrolases"/>
    <property type="match status" value="1"/>
</dbReference>
<sequence>MSKDVISNDSQAAVATRALPAGSGSDDMRGLTRQIEPIKPADVPVIEAIGLSKGFGATTALVDVSLKAYSGRILALLGDNGAGKSTLIKILSGVFPADRGELRFNGEAIVFRNPKDARERGVATVFQDLAVCELLSVTRNIVLGREPQRGLGPFKWLDLKRANEMAQSALHRLGVRWERGLDERGANISGGERQSLAIARAMYFGSSLLILDEPTSALAVRQAGKVLDHIVTARDQGQAVIFITHNFRHALAVADDLVVLSQGKVVGTFRRDEVNLDDLTDLVAHVG</sequence>
<dbReference type="RefSeq" id="WP_018485034.1">
    <property type="nucleotide sequence ID" value="NZ_JAAXDV010000035.1"/>
</dbReference>
<evidence type="ECO:0000259" key="3">
    <source>
        <dbReference type="PROSITE" id="PS50893"/>
    </source>
</evidence>
<dbReference type="SMART" id="SM00382">
    <property type="entry name" value="AAA"/>
    <property type="match status" value="1"/>
</dbReference>
<protein>
    <submittedName>
        <fullName evidence="4">ABC transporter ATP-binding protein</fullName>
    </submittedName>
</protein>
<dbReference type="InterPro" id="IPR003593">
    <property type="entry name" value="AAA+_ATPase"/>
</dbReference>
<comment type="caution">
    <text evidence="4">The sequence shown here is derived from an EMBL/GenBank/DDBJ whole genome shotgun (WGS) entry which is preliminary data.</text>
</comment>
<dbReference type="GeneID" id="66144164"/>
<accession>A0A179BGY1</accession>
<keyword evidence="1" id="KW-0547">Nucleotide-binding</keyword>
<dbReference type="Pfam" id="PF00005">
    <property type="entry name" value="ABC_tran"/>
    <property type="match status" value="1"/>
</dbReference>
<dbReference type="SUPFAM" id="SSF52540">
    <property type="entry name" value="P-loop containing nucleoside triphosphate hydrolases"/>
    <property type="match status" value="1"/>
</dbReference>